<dbReference type="GeneID" id="27330352"/>
<accession>A0A0D2BK93</accession>
<sequence length="83" mass="9312">MSSLGYQYEAIVRSTGIPRRSVVNIIKKARERGFNPQQDPRVLDHFIIDGYKPGRPKGTKETAEREGPADIPQDRASREESSG</sequence>
<protein>
    <submittedName>
        <fullName evidence="2">Uncharacterized protein</fullName>
    </submittedName>
</protein>
<dbReference type="AlphaFoldDB" id="A0A0D2BK93"/>
<dbReference type="RefSeq" id="XP_016239196.1">
    <property type="nucleotide sequence ID" value="XM_016377626.1"/>
</dbReference>
<dbReference type="Proteomes" id="UP000053328">
    <property type="component" value="Unassembled WGS sequence"/>
</dbReference>
<dbReference type="STRING" id="91928.A0A0D2BK93"/>
<gene>
    <name evidence="2" type="ORF">PV08_03269</name>
</gene>
<evidence type="ECO:0000313" key="2">
    <source>
        <dbReference type="EMBL" id="KIW18980.1"/>
    </source>
</evidence>
<name>A0A0D2BK93_9EURO</name>
<dbReference type="VEuPathDB" id="FungiDB:PV08_03269"/>
<keyword evidence="3" id="KW-1185">Reference proteome</keyword>
<evidence type="ECO:0000313" key="3">
    <source>
        <dbReference type="Proteomes" id="UP000053328"/>
    </source>
</evidence>
<proteinExistence type="predicted"/>
<feature type="compositionally biased region" description="Basic and acidic residues" evidence="1">
    <location>
        <begin position="58"/>
        <end position="83"/>
    </location>
</feature>
<reference evidence="2 3" key="1">
    <citation type="submission" date="2015-01" db="EMBL/GenBank/DDBJ databases">
        <title>The Genome Sequence of Exophiala spinifera CBS89968.</title>
        <authorList>
            <consortium name="The Broad Institute Genomics Platform"/>
            <person name="Cuomo C."/>
            <person name="de Hoog S."/>
            <person name="Gorbushina A."/>
            <person name="Stielow B."/>
            <person name="Teixiera M."/>
            <person name="Abouelleil A."/>
            <person name="Chapman S.B."/>
            <person name="Priest M."/>
            <person name="Young S.K."/>
            <person name="Wortman J."/>
            <person name="Nusbaum C."/>
            <person name="Birren B."/>
        </authorList>
    </citation>
    <scope>NUCLEOTIDE SEQUENCE [LARGE SCALE GENOMIC DNA]</scope>
    <source>
        <strain evidence="2 3">CBS 89968</strain>
    </source>
</reference>
<dbReference type="OrthoDB" id="5415741at2759"/>
<feature type="region of interest" description="Disordered" evidence="1">
    <location>
        <begin position="49"/>
        <end position="83"/>
    </location>
</feature>
<evidence type="ECO:0000256" key="1">
    <source>
        <dbReference type="SAM" id="MobiDB-lite"/>
    </source>
</evidence>
<organism evidence="2 3">
    <name type="scientific">Exophiala spinifera</name>
    <dbReference type="NCBI Taxonomy" id="91928"/>
    <lineage>
        <taxon>Eukaryota</taxon>
        <taxon>Fungi</taxon>
        <taxon>Dikarya</taxon>
        <taxon>Ascomycota</taxon>
        <taxon>Pezizomycotina</taxon>
        <taxon>Eurotiomycetes</taxon>
        <taxon>Chaetothyriomycetidae</taxon>
        <taxon>Chaetothyriales</taxon>
        <taxon>Herpotrichiellaceae</taxon>
        <taxon>Exophiala</taxon>
    </lineage>
</organism>
<dbReference type="EMBL" id="KN847493">
    <property type="protein sequence ID" value="KIW18980.1"/>
    <property type="molecule type" value="Genomic_DNA"/>
</dbReference>
<dbReference type="HOGENOM" id="CLU_2542594_0_0_1"/>